<reference evidence="2 3" key="1">
    <citation type="submission" date="2020-01" db="EMBL/GenBank/DDBJ databases">
        <authorList>
            <person name="Gupta K D."/>
        </authorList>
    </citation>
    <scope>NUCLEOTIDE SEQUENCE [LARGE SCALE GENOMIC DNA]</scope>
</reference>
<keyword evidence="1" id="KW-0812">Transmembrane</keyword>
<feature type="transmembrane region" description="Helical" evidence="1">
    <location>
        <begin position="211"/>
        <end position="235"/>
    </location>
</feature>
<feature type="transmembrane region" description="Helical" evidence="1">
    <location>
        <begin position="120"/>
        <end position="140"/>
    </location>
</feature>
<evidence type="ECO:0000313" key="2">
    <source>
        <dbReference type="EMBL" id="CAA7263513.1"/>
    </source>
</evidence>
<keyword evidence="1" id="KW-1133">Transmembrane helix</keyword>
<dbReference type="EMBL" id="CACVBS010000040">
    <property type="protein sequence ID" value="CAA7263513.1"/>
    <property type="molecule type" value="Genomic_DNA"/>
</dbReference>
<proteinExistence type="predicted"/>
<organism evidence="2 3">
    <name type="scientific">Cyclocybe aegerita</name>
    <name type="common">Black poplar mushroom</name>
    <name type="synonym">Agrocybe aegerita</name>
    <dbReference type="NCBI Taxonomy" id="1973307"/>
    <lineage>
        <taxon>Eukaryota</taxon>
        <taxon>Fungi</taxon>
        <taxon>Dikarya</taxon>
        <taxon>Basidiomycota</taxon>
        <taxon>Agaricomycotina</taxon>
        <taxon>Agaricomycetes</taxon>
        <taxon>Agaricomycetidae</taxon>
        <taxon>Agaricales</taxon>
        <taxon>Agaricineae</taxon>
        <taxon>Bolbitiaceae</taxon>
        <taxon>Cyclocybe</taxon>
    </lineage>
</organism>
<protein>
    <submittedName>
        <fullName evidence="2">Uncharacterized protein</fullName>
    </submittedName>
</protein>
<feature type="transmembrane region" description="Helical" evidence="1">
    <location>
        <begin position="255"/>
        <end position="275"/>
    </location>
</feature>
<dbReference type="Proteomes" id="UP000467700">
    <property type="component" value="Unassembled WGS sequence"/>
</dbReference>
<evidence type="ECO:0000313" key="3">
    <source>
        <dbReference type="Proteomes" id="UP000467700"/>
    </source>
</evidence>
<evidence type="ECO:0000256" key="1">
    <source>
        <dbReference type="SAM" id="Phobius"/>
    </source>
</evidence>
<accession>A0A8S0WJ40</accession>
<comment type="caution">
    <text evidence="2">The sequence shown here is derived from an EMBL/GenBank/DDBJ whole genome shotgun (WGS) entry which is preliminary data.</text>
</comment>
<keyword evidence="3" id="KW-1185">Reference proteome</keyword>
<sequence>MRPSQLDRLDTRRRCVLDVNPNPLHHTRIINEDPRFFILGLYENNPVGLAPWLFVLDRRLDATLFAAAIPSAIGALLCLTSLHYAAHKVLHLWKTERLEWQDQHSGATWEANFVDCFERYISSFLPFILGLYSFLVFTIMRRKLTRRLQTLWHHLTNPPREAQSIPLIGNANIECGDQQTARPVPSTESASYSGKRGKSVTRRMTFILQEISIFLLLLTLALSWLFFGLGVWWIVTMHTFHEPWHLHDLLTWAGGSVAMVVFSFVPPFHILSMLYSTSIASSYAEFLAS</sequence>
<dbReference type="AlphaFoldDB" id="A0A8S0WJ40"/>
<feature type="transmembrane region" description="Helical" evidence="1">
    <location>
        <begin position="64"/>
        <end position="86"/>
    </location>
</feature>
<name>A0A8S0WJ40_CYCAE</name>
<gene>
    <name evidence="2" type="ORF">AAE3_LOCUS5784</name>
</gene>
<keyword evidence="1" id="KW-0472">Membrane</keyword>